<dbReference type="InterPro" id="IPR043561">
    <property type="entry name" value="LHW-like"/>
</dbReference>
<keyword evidence="1" id="KW-0805">Transcription regulation</keyword>
<proteinExistence type="predicted"/>
<comment type="caution">
    <text evidence="6">The sequence shown here is derived from an EMBL/GenBank/DDBJ whole genome shotgun (WGS) entry which is preliminary data.</text>
</comment>
<keyword evidence="7" id="KW-1185">Reference proteome</keyword>
<evidence type="ECO:0000259" key="5">
    <source>
        <dbReference type="Pfam" id="PF23176"/>
    </source>
</evidence>
<protein>
    <recommendedName>
        <fullName evidence="8">BHLH transcription factor</fullName>
    </recommendedName>
</protein>
<feature type="domain" description="Transcription factor MYC/MYB N-terminal" evidence="4">
    <location>
        <begin position="6"/>
        <end position="166"/>
    </location>
</feature>
<organism evidence="6 7">
    <name type="scientific">Protea cynaroides</name>
    <dbReference type="NCBI Taxonomy" id="273540"/>
    <lineage>
        <taxon>Eukaryota</taxon>
        <taxon>Viridiplantae</taxon>
        <taxon>Streptophyta</taxon>
        <taxon>Embryophyta</taxon>
        <taxon>Tracheophyta</taxon>
        <taxon>Spermatophyta</taxon>
        <taxon>Magnoliopsida</taxon>
        <taxon>Proteales</taxon>
        <taxon>Proteaceae</taxon>
        <taxon>Protea</taxon>
    </lineage>
</organism>
<dbReference type="InterPro" id="IPR011598">
    <property type="entry name" value="bHLH_dom"/>
</dbReference>
<evidence type="ECO:0000313" key="6">
    <source>
        <dbReference type="EMBL" id="KAJ4969082.1"/>
    </source>
</evidence>
<name>A0A9Q0KEN4_9MAGN</name>
<dbReference type="PANTHER" id="PTHR46196">
    <property type="entry name" value="TRANSCRIPTION FACTOR BHLH155-LIKE ISOFORM X1-RELATED"/>
    <property type="match status" value="1"/>
</dbReference>
<accession>A0A9Q0KEN4</accession>
<dbReference type="GO" id="GO:0046983">
    <property type="term" value="F:protein dimerization activity"/>
    <property type="evidence" value="ECO:0007669"/>
    <property type="project" value="InterPro"/>
</dbReference>
<keyword evidence="2" id="KW-0804">Transcription</keyword>
<dbReference type="EMBL" id="JAMYWD010000006">
    <property type="protein sequence ID" value="KAJ4969082.1"/>
    <property type="molecule type" value="Genomic_DNA"/>
</dbReference>
<feature type="compositionally biased region" description="Basic and acidic residues" evidence="3">
    <location>
        <begin position="540"/>
        <end position="549"/>
    </location>
</feature>
<evidence type="ECO:0000256" key="2">
    <source>
        <dbReference type="ARBA" id="ARBA00023163"/>
    </source>
</evidence>
<dbReference type="InterPro" id="IPR025610">
    <property type="entry name" value="MYC/MYB_N"/>
</dbReference>
<evidence type="ECO:0008006" key="8">
    <source>
        <dbReference type="Google" id="ProtNLM"/>
    </source>
</evidence>
<dbReference type="Pfam" id="PF14215">
    <property type="entry name" value="bHLH-MYC_N"/>
    <property type="match status" value="1"/>
</dbReference>
<reference evidence="6" key="1">
    <citation type="journal article" date="2023" name="Plant J.">
        <title>The genome of the king protea, Protea cynaroides.</title>
        <authorList>
            <person name="Chang J."/>
            <person name="Duong T.A."/>
            <person name="Schoeman C."/>
            <person name="Ma X."/>
            <person name="Roodt D."/>
            <person name="Barker N."/>
            <person name="Li Z."/>
            <person name="Van de Peer Y."/>
            <person name="Mizrachi E."/>
        </authorList>
    </citation>
    <scope>NUCLEOTIDE SEQUENCE</scope>
    <source>
        <tissue evidence="6">Young leaves</tissue>
    </source>
</reference>
<sequence length="718" mass="80509">MGTYWRESLRSLCFKTKWKYAVFWKLKHQGRLILTWEDAYYNNHELPDHSENTCYIDTLLDFNDGRYQQDPLGLALAKMTYAVYPLGEGIVGRVAASGTHQWISADRPASGSWSSSEYCDEWQTQFSAGIRTIAVVAVTPLGVVQLGSLDTVFEDLNLVSHIKDTFFSLQTFSMRFLPDPLQYSMKTTSSLSEISTKTSDVEIIKDSLGILDEGVSNIKPDTQPSSLPCFGRYNNFSHVLPLSNLCPKEAVEMVDKQMKLKRKKCEEDTNGWKDLCLSPRCIHPLVSHNFCTEDTNLNKFMLESGVRFPFQHADSLVSMTWEGAKCDRVSYLQNEELHASQPFEIRRRKCLKPKLELPTQIKHVDTVNTLLDFSAGFELQEALGPAYIRQEELDDAWHEALMTETGVPIVASEGMGISQFISECGADHLLEAVVANACLGVNSVKNGISFCKLSESESVVTTEKSPQTSMHAKHACVSLEGSNGVSSLVEDANYQLTSTWGSTEVQIRACKELSSTTVSRCGEQSGRQMGPAKVSKKRARSGETCRPRPRDRQLFQNHIRDLRELVPNGLKCGIDSLLERTFKHILFLQTVTKHADNLKKCAESMLHDKGIDLLGSCRSERGSSWVLEVGGSETVCPIVVKNLNMNRQMLVEMLCKECNFFFDIGEALRGLGLTILKGVTEVRGEKTWASFVVESNKGFHRMDILWSLMPLLQPKTTI</sequence>
<dbReference type="OrthoDB" id="778365at2759"/>
<feature type="domain" description="BHLH" evidence="5">
    <location>
        <begin position="546"/>
        <end position="604"/>
    </location>
</feature>
<dbReference type="Proteomes" id="UP001141806">
    <property type="component" value="Unassembled WGS sequence"/>
</dbReference>
<evidence type="ECO:0000313" key="7">
    <source>
        <dbReference type="Proteomes" id="UP001141806"/>
    </source>
</evidence>
<dbReference type="GO" id="GO:0003700">
    <property type="term" value="F:DNA-binding transcription factor activity"/>
    <property type="evidence" value="ECO:0007669"/>
    <property type="project" value="InterPro"/>
</dbReference>
<evidence type="ECO:0000256" key="3">
    <source>
        <dbReference type="SAM" id="MobiDB-lite"/>
    </source>
</evidence>
<evidence type="ECO:0000259" key="4">
    <source>
        <dbReference type="Pfam" id="PF14215"/>
    </source>
</evidence>
<feature type="region of interest" description="Disordered" evidence="3">
    <location>
        <begin position="521"/>
        <end position="549"/>
    </location>
</feature>
<dbReference type="Pfam" id="PF23176">
    <property type="entry name" value="bHLH_LHW"/>
    <property type="match status" value="1"/>
</dbReference>
<evidence type="ECO:0000256" key="1">
    <source>
        <dbReference type="ARBA" id="ARBA00023015"/>
    </source>
</evidence>
<dbReference type="PANTHER" id="PTHR46196:SF1">
    <property type="entry name" value="TRANSCRIPTION FACTOR EMB1444-RELATED"/>
    <property type="match status" value="1"/>
</dbReference>
<gene>
    <name evidence="6" type="ORF">NE237_015783</name>
</gene>
<dbReference type="AlphaFoldDB" id="A0A9Q0KEN4"/>